<sequence length="1193" mass="133998">MSLISPIDTTKTCSENRKDILKVLSGIEMVNSIVALLSIDFHALEIEVKKEQQLRQKAGSAHSDGLLVQSVQNGLAMEFERSDPTRRLRLVLSEILFISSQVELCKMPALAINLSLEGNGIGDIVSFTSGLLLGTDQQIRNWFSSFIRNRQKRNRDVASSLQSYRDELLIYLNAIVNKCEDNKLPEGHVVQASSLLRLYCALRGIAGIKLQEDEISSLVNLVTSHPPPSATGVRFVSLGLCMLIACPSLTGNHEATCIQWVKWLAGEEAYLESGSGVTSSFGEMLLLMAIHFHSNQLSAICELVCSTLGMKVPIRHNTMTRMKHVFTQEIFTEQVVTSHAVKVPVTPNLNANVPGFLPVHCIHQLLKSRLFTKYKVPIKDWIYRQICVSVPPLHPVLPALVEVYVNSILHPAGKGPQENTNQPMSEDEIRAIFSTLLISCSSREGGKLAKVEKSSLTSQLLMLYYLLHYEDVRLSTSATNRKVKAYSQEFLAELPIKYLLQQAQRDQASYGGIFSSLLRLLATHFPHLCLVDDWMERQSHSIGMLYNVGNRSKNLELTAENISHGEKNHFDVYWYYFRRRSLIFSLLMSLTIIRLLFPGLGLMTSRPSHTGRLLGSMLETPPAKLWKFAPIIIKHFRQALEPTVPRYIQELYKQVWLRLNSVLPRCLWVMTTNALLPDNPTLPAPELTQENVILDPLQVLRCDPRIFRCAPLLSVVLRVLQSCLAASQSQLSRHLLDNPIQEKSIANCTDSDREELRSALVSAQESLAVQILLEACLESSEDQEKRGNKWALREVRSVVCSYFHQLFIAEPSLAKLIHFQGYMRDLLPVTIAGVPSLHICLDFIPELLSQPVLEKQIFAVDLVSRLALQYSLPKAMSVTRLAINTLSTLLAVLPRAARIELFSSTLDCFVRICEAFPPLIDDVLSLLLQLGRVCKSEDSLAGSWSWPNPTSDTMLGIQLYTMALLIETNLLDAVVSINFSCLTYLSFLTMITNAANRTNVSLLMKAVHDGFYDYGGTLSKKEIDKRIAESNERRKFVTLSITGVISICIGSFFISAVIDTMLGYEEKEILIEGIYQHGNVKAWFPFNATSQFSLETAVTLYMLHNVFTTGTTLMALNLFNILGALTIILQLNILKTAISSLESRAYDMYRKRVKRKIPFSLALHKDSDYVSCMNYCLAQTVQHHQVLIKYGEK</sequence>
<reference evidence="2 3" key="1">
    <citation type="submission" date="2020-02" db="EMBL/GenBank/DDBJ databases">
        <authorList>
            <person name="Ferguson B K."/>
        </authorList>
    </citation>
    <scope>NUCLEOTIDE SEQUENCE [LARGE SCALE GENOMIC DNA]</scope>
</reference>
<dbReference type="GO" id="GO:0032039">
    <property type="term" value="C:integrator complex"/>
    <property type="evidence" value="ECO:0007669"/>
    <property type="project" value="InterPro"/>
</dbReference>
<organism evidence="2 3">
    <name type="scientific">Nesidiocoris tenuis</name>
    <dbReference type="NCBI Taxonomy" id="355587"/>
    <lineage>
        <taxon>Eukaryota</taxon>
        <taxon>Metazoa</taxon>
        <taxon>Ecdysozoa</taxon>
        <taxon>Arthropoda</taxon>
        <taxon>Hexapoda</taxon>
        <taxon>Insecta</taxon>
        <taxon>Pterygota</taxon>
        <taxon>Neoptera</taxon>
        <taxon>Paraneoptera</taxon>
        <taxon>Hemiptera</taxon>
        <taxon>Heteroptera</taxon>
        <taxon>Panheteroptera</taxon>
        <taxon>Cimicomorpha</taxon>
        <taxon>Miridae</taxon>
        <taxon>Dicyphina</taxon>
        <taxon>Nesidiocoris</taxon>
    </lineage>
</organism>
<feature type="transmembrane region" description="Helical" evidence="1">
    <location>
        <begin position="1113"/>
        <end position="1134"/>
    </location>
</feature>
<keyword evidence="1" id="KW-0472">Membrane</keyword>
<keyword evidence="3" id="KW-1185">Reference proteome</keyword>
<keyword evidence="1" id="KW-0812">Transmembrane</keyword>
<evidence type="ECO:0000313" key="2">
    <source>
        <dbReference type="EMBL" id="CAB0017453.1"/>
    </source>
</evidence>
<dbReference type="GO" id="GO:0034472">
    <property type="term" value="P:snRNA 3'-end processing"/>
    <property type="evidence" value="ECO:0007669"/>
    <property type="project" value="TreeGrafter"/>
</dbReference>
<protein>
    <recommendedName>
        <fullName evidence="4">Integrator complex subunit 2</fullName>
    </recommendedName>
</protein>
<evidence type="ECO:0008006" key="4">
    <source>
        <dbReference type="Google" id="ProtNLM"/>
    </source>
</evidence>
<dbReference type="PANTHER" id="PTHR28608:SF1">
    <property type="entry name" value="INTEGRATOR COMPLEX SUBUNIT 2"/>
    <property type="match status" value="1"/>
</dbReference>
<dbReference type="InterPro" id="IPR029321">
    <property type="entry name" value="INTS2"/>
</dbReference>
<dbReference type="OrthoDB" id="70899at2759"/>
<proteinExistence type="predicted"/>
<keyword evidence="1" id="KW-1133">Transmembrane helix</keyword>
<name>A0A6H5HMM5_9HEMI</name>
<gene>
    <name evidence="2" type="ORF">NTEN_LOCUS21462</name>
</gene>
<dbReference type="Proteomes" id="UP000479000">
    <property type="component" value="Unassembled WGS sequence"/>
</dbReference>
<dbReference type="EMBL" id="CADCXU010031447">
    <property type="protein sequence ID" value="CAB0017453.1"/>
    <property type="molecule type" value="Genomic_DNA"/>
</dbReference>
<dbReference type="AlphaFoldDB" id="A0A6H5HMM5"/>
<evidence type="ECO:0000313" key="3">
    <source>
        <dbReference type="Proteomes" id="UP000479000"/>
    </source>
</evidence>
<feature type="transmembrane region" description="Helical" evidence="1">
    <location>
        <begin position="1036"/>
        <end position="1058"/>
    </location>
</feature>
<dbReference type="PANTHER" id="PTHR28608">
    <property type="entry name" value="INTEGRATOR COMPLEX SUBUNIT 2"/>
    <property type="match status" value="1"/>
</dbReference>
<evidence type="ECO:0000256" key="1">
    <source>
        <dbReference type="SAM" id="Phobius"/>
    </source>
</evidence>
<dbReference type="Pfam" id="PF14750">
    <property type="entry name" value="INTS2"/>
    <property type="match status" value="1"/>
</dbReference>
<accession>A0A6H5HMM5</accession>